<accession>A0ABU0YMZ7</accession>
<keyword evidence="2" id="KW-1185">Reference proteome</keyword>
<sequence>MTAIEATDLRSPITRAGYEYWLLKKGDRPYPARADFDPLLEQPKLSRNLVLVDVERDPVDFRYRYIGTAVRENMAAEWTGKRMSEIPMQRAPNPIWRHHLWVLEHRRPRFYRPAYLGPHRQFKFIESAQLPLGLHGGEIDMMMVFVDFLRKSA</sequence>
<protein>
    <recommendedName>
        <fullName evidence="3">PAS domain-containing protein</fullName>
    </recommendedName>
</protein>
<reference evidence="2" key="1">
    <citation type="submission" date="2023-08" db="EMBL/GenBank/DDBJ databases">
        <title>Rhodospirillaceae gen. nov., a novel taxon isolated from the Yangtze River Yuezi River estuary sludge.</title>
        <authorList>
            <person name="Ruan L."/>
        </authorList>
    </citation>
    <scope>NUCLEOTIDE SEQUENCE [LARGE SCALE GENOMIC DNA]</scope>
    <source>
        <strain evidence="2">R-7</strain>
    </source>
</reference>
<dbReference type="RefSeq" id="WP_379955614.1">
    <property type="nucleotide sequence ID" value="NZ_JAUYVI010000003.1"/>
</dbReference>
<comment type="caution">
    <text evidence="1">The sequence shown here is derived from an EMBL/GenBank/DDBJ whole genome shotgun (WGS) entry which is preliminary data.</text>
</comment>
<dbReference type="EMBL" id="JAUYVI010000003">
    <property type="protein sequence ID" value="MDQ7248168.1"/>
    <property type="molecule type" value="Genomic_DNA"/>
</dbReference>
<evidence type="ECO:0000313" key="2">
    <source>
        <dbReference type="Proteomes" id="UP001230156"/>
    </source>
</evidence>
<organism evidence="1 2">
    <name type="scientific">Dongia sedimenti</name>
    <dbReference type="NCBI Taxonomy" id="3064282"/>
    <lineage>
        <taxon>Bacteria</taxon>
        <taxon>Pseudomonadati</taxon>
        <taxon>Pseudomonadota</taxon>
        <taxon>Alphaproteobacteria</taxon>
        <taxon>Rhodospirillales</taxon>
        <taxon>Dongiaceae</taxon>
        <taxon>Dongia</taxon>
    </lineage>
</organism>
<name>A0ABU0YMZ7_9PROT</name>
<proteinExistence type="predicted"/>
<gene>
    <name evidence="1" type="ORF">Q8A70_10855</name>
</gene>
<evidence type="ECO:0008006" key="3">
    <source>
        <dbReference type="Google" id="ProtNLM"/>
    </source>
</evidence>
<evidence type="ECO:0000313" key="1">
    <source>
        <dbReference type="EMBL" id="MDQ7248168.1"/>
    </source>
</evidence>
<dbReference type="Proteomes" id="UP001230156">
    <property type="component" value="Unassembled WGS sequence"/>
</dbReference>